<dbReference type="EMBL" id="BLXT01005251">
    <property type="protein sequence ID" value="GFO21291.1"/>
    <property type="molecule type" value="Genomic_DNA"/>
</dbReference>
<evidence type="ECO:0000256" key="6">
    <source>
        <dbReference type="SAM" id="Phobius"/>
    </source>
</evidence>
<evidence type="ECO:0000256" key="5">
    <source>
        <dbReference type="SAM" id="MobiDB-lite"/>
    </source>
</evidence>
<feature type="transmembrane region" description="Helical" evidence="6">
    <location>
        <begin position="145"/>
        <end position="164"/>
    </location>
</feature>
<dbReference type="PROSITE" id="PS00217">
    <property type="entry name" value="SUGAR_TRANSPORT_2"/>
    <property type="match status" value="1"/>
</dbReference>
<evidence type="ECO:0000313" key="8">
    <source>
        <dbReference type="Proteomes" id="UP000735302"/>
    </source>
</evidence>
<feature type="region of interest" description="Disordered" evidence="5">
    <location>
        <begin position="447"/>
        <end position="470"/>
    </location>
</feature>
<organism evidence="7 8">
    <name type="scientific">Plakobranchus ocellatus</name>
    <dbReference type="NCBI Taxonomy" id="259542"/>
    <lineage>
        <taxon>Eukaryota</taxon>
        <taxon>Metazoa</taxon>
        <taxon>Spiralia</taxon>
        <taxon>Lophotrochozoa</taxon>
        <taxon>Mollusca</taxon>
        <taxon>Gastropoda</taxon>
        <taxon>Heterobranchia</taxon>
        <taxon>Euthyneura</taxon>
        <taxon>Panpulmonata</taxon>
        <taxon>Sacoglossa</taxon>
        <taxon>Placobranchoidea</taxon>
        <taxon>Plakobranchidae</taxon>
        <taxon>Plakobranchus</taxon>
    </lineage>
</organism>
<dbReference type="InterPro" id="IPR036259">
    <property type="entry name" value="MFS_trans_sf"/>
</dbReference>
<dbReference type="InterPro" id="IPR005829">
    <property type="entry name" value="Sugar_transporter_CS"/>
</dbReference>
<dbReference type="GO" id="GO:0022857">
    <property type="term" value="F:transmembrane transporter activity"/>
    <property type="evidence" value="ECO:0007669"/>
    <property type="project" value="InterPro"/>
</dbReference>
<evidence type="ECO:0000256" key="3">
    <source>
        <dbReference type="ARBA" id="ARBA00022989"/>
    </source>
</evidence>
<feature type="transmembrane region" description="Helical" evidence="6">
    <location>
        <begin position="202"/>
        <end position="223"/>
    </location>
</feature>
<comment type="caution">
    <text evidence="7">The sequence shown here is derived from an EMBL/GenBank/DDBJ whole genome shotgun (WGS) entry which is preliminary data.</text>
</comment>
<proteinExistence type="predicted"/>
<feature type="transmembrane region" description="Helical" evidence="6">
    <location>
        <begin position="170"/>
        <end position="190"/>
    </location>
</feature>
<protein>
    <submittedName>
        <fullName evidence="7">Solute carrier family 22 member 21</fullName>
    </submittedName>
</protein>
<dbReference type="SUPFAM" id="SSF103473">
    <property type="entry name" value="MFS general substrate transporter"/>
    <property type="match status" value="1"/>
</dbReference>
<dbReference type="AlphaFoldDB" id="A0AAV4BLJ8"/>
<reference evidence="7 8" key="1">
    <citation type="journal article" date="2021" name="Elife">
        <title>Chloroplast acquisition without the gene transfer in kleptoplastic sea slugs, Plakobranchus ocellatus.</title>
        <authorList>
            <person name="Maeda T."/>
            <person name="Takahashi S."/>
            <person name="Yoshida T."/>
            <person name="Shimamura S."/>
            <person name="Takaki Y."/>
            <person name="Nagai Y."/>
            <person name="Toyoda A."/>
            <person name="Suzuki Y."/>
            <person name="Arimoto A."/>
            <person name="Ishii H."/>
            <person name="Satoh N."/>
            <person name="Nishiyama T."/>
            <person name="Hasebe M."/>
            <person name="Maruyama T."/>
            <person name="Minagawa J."/>
            <person name="Obokata J."/>
            <person name="Shigenobu S."/>
        </authorList>
    </citation>
    <scope>NUCLEOTIDE SEQUENCE [LARGE SCALE GENOMIC DNA]</scope>
</reference>
<dbReference type="Pfam" id="PF00083">
    <property type="entry name" value="Sugar_tr"/>
    <property type="match status" value="1"/>
</dbReference>
<name>A0AAV4BLJ8_9GAST</name>
<feature type="transmembrane region" description="Helical" evidence="6">
    <location>
        <begin position="413"/>
        <end position="433"/>
    </location>
</feature>
<gene>
    <name evidence="7" type="ORF">PoB_004779600</name>
</gene>
<accession>A0AAV4BLJ8</accession>
<feature type="transmembrane region" description="Helical" evidence="6">
    <location>
        <begin position="229"/>
        <end position="247"/>
    </location>
</feature>
<sequence>MYTFERIIDEIGGFGKFQIITEALLFSAYSQCSWSIMQMAIAGLVPDWYCVISESDSLENETFTELLAKNSTWGKQNYQTCAPENGSQCSQYHFEGSTATVTEEWDLICDRDWVRSTLISIQMAGVLVGSLIAGQLSDQYGRRRVLNAFVLFHALLNFAAALAFNWQLFATARFLIGLGIGGILTTAFPYGIEFMPLKWRALLGILPWWGIGVFMFTGFAYVLPDWRHLHVMCGLVNLPCLIAWWLAPESLRWLTAKGRIDEAEAVLQKMADTNGRTLPPWTREMLEPDWAALDVSDFVCPGFRRFGLQSGFGSFRIGRRWTSVTLFALAFAASASSLALVLSGVAGAKSKAIRWLAHTIRLTNSCSWNVAQAWNTEIYPTVTRNIGYGAANTAARVGGILAPFIINLETGVLPTYIVLTTLTFLMVLAPFTLPETNNKILQDHLESGREDKNATQDPLMTSSDDHQTSL</sequence>
<dbReference type="InterPro" id="IPR005828">
    <property type="entry name" value="MFS_sugar_transport-like"/>
</dbReference>
<dbReference type="Gene3D" id="1.20.1250.20">
    <property type="entry name" value="MFS general substrate transporter like domains"/>
    <property type="match status" value="2"/>
</dbReference>
<dbReference type="Proteomes" id="UP000735302">
    <property type="component" value="Unassembled WGS sequence"/>
</dbReference>
<dbReference type="PANTHER" id="PTHR24064">
    <property type="entry name" value="SOLUTE CARRIER FAMILY 22 MEMBER"/>
    <property type="match status" value="1"/>
</dbReference>
<evidence type="ECO:0000313" key="7">
    <source>
        <dbReference type="EMBL" id="GFO21291.1"/>
    </source>
</evidence>
<dbReference type="GO" id="GO:0016020">
    <property type="term" value="C:membrane"/>
    <property type="evidence" value="ECO:0007669"/>
    <property type="project" value="UniProtKB-SubCell"/>
</dbReference>
<feature type="transmembrane region" description="Helical" evidence="6">
    <location>
        <begin position="324"/>
        <end position="346"/>
    </location>
</feature>
<keyword evidence="8" id="KW-1185">Reference proteome</keyword>
<comment type="subcellular location">
    <subcellularLocation>
        <location evidence="1">Membrane</location>
        <topology evidence="1">Multi-pass membrane protein</topology>
    </subcellularLocation>
</comment>
<keyword evidence="3 6" id="KW-1133">Transmembrane helix</keyword>
<keyword evidence="2 6" id="KW-0812">Transmembrane</keyword>
<evidence type="ECO:0000256" key="2">
    <source>
        <dbReference type="ARBA" id="ARBA00022692"/>
    </source>
</evidence>
<dbReference type="PROSITE" id="PS00216">
    <property type="entry name" value="SUGAR_TRANSPORT_1"/>
    <property type="match status" value="1"/>
</dbReference>
<evidence type="ECO:0000256" key="4">
    <source>
        <dbReference type="ARBA" id="ARBA00023136"/>
    </source>
</evidence>
<keyword evidence="4 6" id="KW-0472">Membrane</keyword>
<evidence type="ECO:0000256" key="1">
    <source>
        <dbReference type="ARBA" id="ARBA00004141"/>
    </source>
</evidence>